<dbReference type="Proteomes" id="UP000695000">
    <property type="component" value="Unplaced"/>
</dbReference>
<dbReference type="RefSeq" id="XP_017774464.1">
    <property type="nucleotide sequence ID" value="XM_017918975.1"/>
</dbReference>
<gene>
    <name evidence="2" type="primary">LOC108561162</name>
</gene>
<proteinExistence type="predicted"/>
<evidence type="ECO:0000313" key="2">
    <source>
        <dbReference type="RefSeq" id="XP_017774464.1"/>
    </source>
</evidence>
<evidence type="ECO:0000313" key="1">
    <source>
        <dbReference type="Proteomes" id="UP000695000"/>
    </source>
</evidence>
<protein>
    <submittedName>
        <fullName evidence="2">Uncharacterized protein LOC108561162</fullName>
    </submittedName>
</protein>
<dbReference type="GeneID" id="108561162"/>
<reference evidence="2" key="1">
    <citation type="submission" date="2025-08" db="UniProtKB">
        <authorList>
            <consortium name="RefSeq"/>
        </authorList>
    </citation>
    <scope>IDENTIFICATION</scope>
    <source>
        <tissue evidence="2">Whole Larva</tissue>
    </source>
</reference>
<keyword evidence="1" id="KW-1185">Reference proteome</keyword>
<name>A0ABM1MIR4_NICVS</name>
<accession>A0ABM1MIR4</accession>
<organism evidence="1 2">
    <name type="scientific">Nicrophorus vespilloides</name>
    <name type="common">Boreal carrion beetle</name>
    <dbReference type="NCBI Taxonomy" id="110193"/>
    <lineage>
        <taxon>Eukaryota</taxon>
        <taxon>Metazoa</taxon>
        <taxon>Ecdysozoa</taxon>
        <taxon>Arthropoda</taxon>
        <taxon>Hexapoda</taxon>
        <taxon>Insecta</taxon>
        <taxon>Pterygota</taxon>
        <taxon>Neoptera</taxon>
        <taxon>Endopterygota</taxon>
        <taxon>Coleoptera</taxon>
        <taxon>Polyphaga</taxon>
        <taxon>Staphyliniformia</taxon>
        <taxon>Silphidae</taxon>
        <taxon>Nicrophorinae</taxon>
        <taxon>Nicrophorus</taxon>
    </lineage>
</organism>
<sequence length="407" mass="46874">MFVETRPRKYDKEHQIREYFLGLCDDDTLSRWSFCPSNLQEKRSADCDLRTNNMYGTRVHRRLCDVTLLSLKAQQCDCNSDLSDSKLFKVQGFPTCFKAPLPDSLCGDNNVCGLAACKPETINKRIHSVVCDPECHHRQPFCEQPGKRSSLPREVHSFWTDWSNPFCTDVSCMSQFDEATCINKLTGEGDVDCLGPGTSCCPEDLQNCRCHIYEEDGVSKVFRTFSIPPPELVEYMSEEDFINSIPLRYLNKEEYHKYPYNSPRTVRANAGRAMKKAFLKLYDHRPIKFGNTHNRKDKEQGFKRLSSIKKSVINHFKTKRGSDIETTTHVYYKVNPIKRPKLRKKKKLMKLLELETTPTYLDNDEFCGKEKTTTHDGEGLSQGCAEELHQTGMQFYRRCSENDGAGV</sequence>